<dbReference type="GO" id="GO:0019888">
    <property type="term" value="F:protein phosphatase regulator activity"/>
    <property type="evidence" value="ECO:0007669"/>
    <property type="project" value="TreeGrafter"/>
</dbReference>
<dbReference type="Pfam" id="PF17958">
    <property type="entry name" value="EF-hand_13"/>
    <property type="match status" value="1"/>
</dbReference>
<feature type="compositionally biased region" description="Polar residues" evidence="2">
    <location>
        <begin position="25"/>
        <end position="39"/>
    </location>
</feature>
<keyword evidence="5" id="KW-1185">Reference proteome</keyword>
<dbReference type="VEuPathDB" id="TriTrypDB:TcIL3000_0_14480"/>
<feature type="region of interest" description="Disordered" evidence="2">
    <location>
        <begin position="264"/>
        <end position="311"/>
    </location>
</feature>
<name>F9WGU4_TRYCI</name>
<gene>
    <name evidence="4" type="ORF">TCIL3000_0_14480</name>
</gene>
<feature type="non-terminal residue" evidence="4">
    <location>
        <position position="736"/>
    </location>
</feature>
<dbReference type="Gene3D" id="1.10.238.220">
    <property type="match status" value="1"/>
</dbReference>
<dbReference type="GO" id="GO:0046872">
    <property type="term" value="F:metal ion binding"/>
    <property type="evidence" value="ECO:0007669"/>
    <property type="project" value="UniProtKB-KW"/>
</dbReference>
<reference evidence="5" key="1">
    <citation type="submission" date="2011-07" db="EMBL/GenBank/DDBJ databases">
        <title>Divergent evolution of antigenic variation in African trypanosomes.</title>
        <authorList>
            <person name="Jackson A.P."/>
            <person name="Berry A."/>
            <person name="Allison H.C."/>
            <person name="Burton P."/>
            <person name="Anderson J."/>
            <person name="Aslett M."/>
            <person name="Brown R."/>
            <person name="Corton N."/>
            <person name="Harris D."/>
            <person name="Hauser H."/>
            <person name="Gamble J."/>
            <person name="Gilderthorp R."/>
            <person name="McQuillan J."/>
            <person name="Quail M.A."/>
            <person name="Sanders M."/>
            <person name="Van Tonder A."/>
            <person name="Ginger M.L."/>
            <person name="Donelson J.E."/>
            <person name="Field M.C."/>
            <person name="Barry J.D."/>
            <person name="Berriman M."/>
            <person name="Hertz-Fowler C."/>
        </authorList>
    </citation>
    <scope>NUCLEOTIDE SEQUENCE [LARGE SCALE GENOMIC DNA]</scope>
    <source>
        <strain evidence="5">IL3000</strain>
    </source>
</reference>
<proteinExistence type="predicted"/>
<keyword evidence="1" id="KW-0479">Metal-binding</keyword>
<dbReference type="GO" id="GO:0000159">
    <property type="term" value="C:protein phosphatase type 2A complex"/>
    <property type="evidence" value="ECO:0007669"/>
    <property type="project" value="TreeGrafter"/>
</dbReference>
<feature type="domain" description="PP2A regulatory subunit B'' EF-hand" evidence="3">
    <location>
        <begin position="663"/>
        <end position="725"/>
    </location>
</feature>
<dbReference type="EMBL" id="CAEQ01002326">
    <property type="protein sequence ID" value="CCD16532.1"/>
    <property type="molecule type" value="Genomic_DNA"/>
</dbReference>
<evidence type="ECO:0000259" key="3">
    <source>
        <dbReference type="Pfam" id="PF17958"/>
    </source>
</evidence>
<sequence>MGDDRLVGGGVLSGTSSRRGLRVEATNSNGRLAQPSCNSARVGDNGSSFIKDCIVEDVLPSRHSSCWDVRRAQTPPSNNSSPEWRHGEPQHLSSNNTLRGYSEMDHVCPNDPISGDTSPTRHVPRSPAAHDESAHSKGLGIRLGTYFSGAPVPAPVGSSPNDAFYVPSSRTTVSGFGSRNMLTADGRSWADLPLLLSSALSPRQITKVQSRMAASSGLSQNGVRIKMLELLEYWMGEEKTADIADGLIVEFFQKAGIMVGSPVMKGECEDRTNNSSEPPSVTLRRRVNRPYEQGVGNSVDAPQSPRSSSPSAGYVTLVAVDSDNIGSAEGDSGSLNPDVVREKREVQMRETFGQAISFPPSAPRSSFSRSFVANHLSDMRSVTSSVAGCSERVPQGPFSGCESDPSQASITQGASYQDIPPFYFPEGVPKDSEETLAGLTYTKHENPHLKLVEGTVVPATVCVDFGRHLLTMGGKPIMHDCGRSSVAVTLRAIDDKSVSLFIKREFSRLPAPPRCSQSAHHALGVHIRGFGTSNGLATKQSTNYNEQLVYVMQRICTQCLGLPKYFAFLVMGILRSNCGRDGVDSFPVSDSGSLPSRASCGAPSRGTMAPITAQQVLDLFENFLRGYCIGRRVFHLLILSSSTGAYGPKAGADAGGKWSSGTVTMPDRPYLVPEDFHGYIKVLLEHHPGLSLLKRTPDIQDKYMETVIYRIFYKLDRLHRGSISLSGDGVLWALWI</sequence>
<evidence type="ECO:0000313" key="4">
    <source>
        <dbReference type="EMBL" id="CCD16532.1"/>
    </source>
</evidence>
<comment type="caution">
    <text evidence="4">The sequence shown here is derived from an EMBL/GenBank/DDBJ whole genome shotgun (WGS) entry which is preliminary data.</text>
</comment>
<evidence type="ECO:0000313" key="5">
    <source>
        <dbReference type="Proteomes" id="UP000000702"/>
    </source>
</evidence>
<accession>F9WGU4</accession>
<protein>
    <submittedName>
        <fullName evidence="4">WGS project CAEQ00000000 data, annotated contig 550</fullName>
    </submittedName>
</protein>
<dbReference type="PANTHER" id="PTHR14095">
    <property type="entry name" value="PHOSPHATASE 2A REGULATORY SUBUNIT-RELATED"/>
    <property type="match status" value="1"/>
</dbReference>
<feature type="region of interest" description="Disordered" evidence="2">
    <location>
        <begin position="69"/>
        <end position="135"/>
    </location>
</feature>
<feature type="region of interest" description="Disordered" evidence="2">
    <location>
        <begin position="1"/>
        <end position="41"/>
    </location>
</feature>
<evidence type="ECO:0000256" key="1">
    <source>
        <dbReference type="ARBA" id="ARBA00022723"/>
    </source>
</evidence>
<dbReference type="AlphaFoldDB" id="F9WGU4"/>
<organism evidence="4 5">
    <name type="scientific">Trypanosoma congolense (strain IL3000)</name>
    <dbReference type="NCBI Taxonomy" id="1068625"/>
    <lineage>
        <taxon>Eukaryota</taxon>
        <taxon>Discoba</taxon>
        <taxon>Euglenozoa</taxon>
        <taxon>Kinetoplastea</taxon>
        <taxon>Metakinetoplastina</taxon>
        <taxon>Trypanosomatida</taxon>
        <taxon>Trypanosomatidae</taxon>
        <taxon>Trypanosoma</taxon>
        <taxon>Nannomonas</taxon>
    </lineage>
</organism>
<dbReference type="PANTHER" id="PTHR14095:SF0">
    <property type="entry name" value="MIP22305P"/>
    <property type="match status" value="1"/>
</dbReference>
<dbReference type="InterPro" id="IPR041534">
    <property type="entry name" value="EF-hand_13"/>
</dbReference>
<dbReference type="Proteomes" id="UP000000702">
    <property type="component" value="Unassembled WGS sequence"/>
</dbReference>
<dbReference type="OMA" id="QRICTQC"/>
<evidence type="ECO:0000256" key="2">
    <source>
        <dbReference type="SAM" id="MobiDB-lite"/>
    </source>
</evidence>
<feature type="compositionally biased region" description="Low complexity" evidence="2">
    <location>
        <begin position="302"/>
        <end position="311"/>
    </location>
</feature>
<reference evidence="4 5" key="2">
    <citation type="journal article" date="2012" name="Proc. Natl. Acad. Sci. U.S.A.">
        <title>Antigenic diversity is generated by distinct evolutionary mechanisms in African trypanosome species.</title>
        <authorList>
            <person name="Jackson A.P."/>
            <person name="Berry A."/>
            <person name="Aslett M."/>
            <person name="Allison H.C."/>
            <person name="Burton P."/>
            <person name="Vavrova-Anderson J."/>
            <person name="Brown R."/>
            <person name="Browne H."/>
            <person name="Corton N."/>
            <person name="Hauser H."/>
            <person name="Gamble J."/>
            <person name="Gilderthorp R."/>
            <person name="Marcello L."/>
            <person name="McQuillan J."/>
            <person name="Otto T.D."/>
            <person name="Quail M.A."/>
            <person name="Sanders M.J."/>
            <person name="van Tonder A."/>
            <person name="Ginger M.L."/>
            <person name="Field M.C."/>
            <person name="Barry J.D."/>
            <person name="Hertz-Fowler C."/>
            <person name="Berriman M."/>
        </authorList>
    </citation>
    <scope>NUCLEOTIDE SEQUENCE [LARGE SCALE GENOMIC DNA]</scope>
    <source>
        <strain evidence="4 5">IL3000</strain>
    </source>
</reference>